<feature type="transmembrane region" description="Helical" evidence="5">
    <location>
        <begin position="107"/>
        <end position="123"/>
    </location>
</feature>
<dbReference type="OMA" id="FVIYFPR"/>
<feature type="transmembrane region" description="Helical" evidence="5">
    <location>
        <begin position="79"/>
        <end position="101"/>
    </location>
</feature>
<evidence type="ECO:0000256" key="3">
    <source>
        <dbReference type="ARBA" id="ARBA00022989"/>
    </source>
</evidence>
<name>A0A0L0DN41_THETB</name>
<evidence type="ECO:0000313" key="7">
    <source>
        <dbReference type="Proteomes" id="UP000054408"/>
    </source>
</evidence>
<dbReference type="eggNOG" id="ENOG502QV5C">
    <property type="taxonomic scope" value="Eukaryota"/>
</dbReference>
<comment type="subcellular location">
    <subcellularLocation>
        <location evidence="1">Membrane</location>
        <topology evidence="1">Multi-pass membrane protein</topology>
    </subcellularLocation>
</comment>
<keyword evidence="2 5" id="KW-0812">Transmembrane</keyword>
<feature type="transmembrane region" description="Helical" evidence="5">
    <location>
        <begin position="23"/>
        <end position="43"/>
    </location>
</feature>
<dbReference type="PANTHER" id="PTHR16201:SF11">
    <property type="entry name" value="PQ-LOOP REPEAT-CONTAINING PROTEIN"/>
    <property type="match status" value="1"/>
</dbReference>
<organism evidence="6 7">
    <name type="scientific">Thecamonas trahens ATCC 50062</name>
    <dbReference type="NCBI Taxonomy" id="461836"/>
    <lineage>
        <taxon>Eukaryota</taxon>
        <taxon>Apusozoa</taxon>
        <taxon>Apusomonadida</taxon>
        <taxon>Apusomonadidae</taxon>
        <taxon>Thecamonas</taxon>
    </lineage>
</organism>
<dbReference type="RefSeq" id="XP_013754476.1">
    <property type="nucleotide sequence ID" value="XM_013899022.1"/>
</dbReference>
<dbReference type="PANTHER" id="PTHR16201">
    <property type="entry name" value="SEVEN TRANSMEMBRANE PROTEIN 1-RELATED"/>
    <property type="match status" value="1"/>
</dbReference>
<dbReference type="AlphaFoldDB" id="A0A0L0DN41"/>
<feature type="transmembrane region" description="Helical" evidence="5">
    <location>
        <begin position="135"/>
        <end position="158"/>
    </location>
</feature>
<feature type="transmembrane region" description="Helical" evidence="5">
    <location>
        <begin position="234"/>
        <end position="255"/>
    </location>
</feature>
<reference evidence="6 7" key="1">
    <citation type="submission" date="2010-05" db="EMBL/GenBank/DDBJ databases">
        <title>The Genome Sequence of Thecamonas trahens ATCC 50062.</title>
        <authorList>
            <consortium name="The Broad Institute Genome Sequencing Platform"/>
            <person name="Russ C."/>
            <person name="Cuomo C."/>
            <person name="Shea T."/>
            <person name="Young S.K."/>
            <person name="Zeng Q."/>
            <person name="Koehrsen M."/>
            <person name="Haas B."/>
            <person name="Borodovsky M."/>
            <person name="Guigo R."/>
            <person name="Alvarado L."/>
            <person name="Berlin A."/>
            <person name="Bochicchio J."/>
            <person name="Borenstein D."/>
            <person name="Chapman S."/>
            <person name="Chen Z."/>
            <person name="Freedman E."/>
            <person name="Gellesch M."/>
            <person name="Goldberg J."/>
            <person name="Griggs A."/>
            <person name="Gujja S."/>
            <person name="Heilman E."/>
            <person name="Heiman D."/>
            <person name="Hepburn T."/>
            <person name="Howarth C."/>
            <person name="Jen D."/>
            <person name="Larson L."/>
            <person name="Mehta T."/>
            <person name="Park D."/>
            <person name="Pearson M."/>
            <person name="Roberts A."/>
            <person name="Saif S."/>
            <person name="Shenoy N."/>
            <person name="Sisk P."/>
            <person name="Stolte C."/>
            <person name="Sykes S."/>
            <person name="Thomson T."/>
            <person name="Walk T."/>
            <person name="White J."/>
            <person name="Yandava C."/>
            <person name="Burger G."/>
            <person name="Gray M.W."/>
            <person name="Holland P.W.H."/>
            <person name="King N."/>
            <person name="Lang F.B.F."/>
            <person name="Roger A.J."/>
            <person name="Ruiz-Trillo I."/>
            <person name="Lander E."/>
            <person name="Nusbaum C."/>
        </authorList>
    </citation>
    <scope>NUCLEOTIDE SEQUENCE [LARGE SCALE GENOMIC DNA]</scope>
    <source>
        <strain evidence="6 7">ATCC 50062</strain>
    </source>
</reference>
<dbReference type="GO" id="GO:0016020">
    <property type="term" value="C:membrane"/>
    <property type="evidence" value="ECO:0007669"/>
    <property type="project" value="UniProtKB-SubCell"/>
</dbReference>
<dbReference type="InterPro" id="IPR051415">
    <property type="entry name" value="LAAT-1"/>
</dbReference>
<evidence type="ECO:0000256" key="4">
    <source>
        <dbReference type="ARBA" id="ARBA00023136"/>
    </source>
</evidence>
<evidence type="ECO:0000256" key="2">
    <source>
        <dbReference type="ARBA" id="ARBA00022692"/>
    </source>
</evidence>
<dbReference type="Gene3D" id="1.20.1280.290">
    <property type="match status" value="1"/>
</dbReference>
<feature type="transmembrane region" description="Helical" evidence="5">
    <location>
        <begin position="170"/>
        <end position="190"/>
    </location>
</feature>
<keyword evidence="7" id="KW-1185">Reference proteome</keyword>
<evidence type="ECO:0000256" key="1">
    <source>
        <dbReference type="ARBA" id="ARBA00004141"/>
    </source>
</evidence>
<dbReference type="InterPro" id="IPR006603">
    <property type="entry name" value="PQ-loop_rpt"/>
</dbReference>
<dbReference type="GeneID" id="25567523"/>
<proteinExistence type="predicted"/>
<dbReference type="Pfam" id="PF04193">
    <property type="entry name" value="PQ-loop"/>
    <property type="match status" value="2"/>
</dbReference>
<keyword evidence="3 5" id="KW-1133">Transmembrane helix</keyword>
<feature type="transmembrane region" description="Helical" evidence="5">
    <location>
        <begin position="202"/>
        <end position="228"/>
    </location>
</feature>
<dbReference type="Proteomes" id="UP000054408">
    <property type="component" value="Unassembled WGS sequence"/>
</dbReference>
<keyword evidence="4 5" id="KW-0472">Membrane</keyword>
<protein>
    <submittedName>
        <fullName evidence="6">PQ loop repeat protein</fullName>
    </submittedName>
</protein>
<accession>A0A0L0DN41</accession>
<dbReference type="OrthoDB" id="19344at2759"/>
<evidence type="ECO:0000313" key="6">
    <source>
        <dbReference type="EMBL" id="KNC53441.1"/>
    </source>
</evidence>
<dbReference type="EMBL" id="GL349481">
    <property type="protein sequence ID" value="KNC53441.1"/>
    <property type="molecule type" value="Genomic_DNA"/>
</dbReference>
<gene>
    <name evidence="6" type="ORF">AMSG_08948</name>
</gene>
<sequence>MTKACDVYKATSPVDYHAMLTHIPTAGIVFGLTLSILGMLSVVPQHIKLLKRKTSEGMSSHWLTLSNTQMFSSVCNITLLKFPILKGCSVIGFGACYPSLIALAQRGIWLVIFPIIFEFLLYFPPRIDAWTRRSFVVAILEVVLLLCYMVAVVTSAAVLVNHFGPCHDSVLYFANILGLVATVANIIQWMPQIYTTFSAKRVGSMSIVMVAVGAPGNFLVLFFLAFVSKESVTTWLPNLSAALQQSILLALLLTYRRREKLIAQASPYVEISEDTPLVGPSKPSVAT</sequence>
<evidence type="ECO:0000256" key="5">
    <source>
        <dbReference type="SAM" id="Phobius"/>
    </source>
</evidence>